<keyword evidence="3" id="KW-0238">DNA-binding</keyword>
<dbReference type="SUPFAM" id="SSF53850">
    <property type="entry name" value="Periplasmic binding protein-like II"/>
    <property type="match status" value="1"/>
</dbReference>
<evidence type="ECO:0000313" key="6">
    <source>
        <dbReference type="EMBL" id="CTQ73684.1"/>
    </source>
</evidence>
<organism evidence="6 7">
    <name type="scientific">Roseibium album</name>
    <dbReference type="NCBI Taxonomy" id="311410"/>
    <lineage>
        <taxon>Bacteria</taxon>
        <taxon>Pseudomonadati</taxon>
        <taxon>Pseudomonadota</taxon>
        <taxon>Alphaproteobacteria</taxon>
        <taxon>Hyphomicrobiales</taxon>
        <taxon>Stappiaceae</taxon>
        <taxon>Roseibium</taxon>
    </lineage>
</organism>
<evidence type="ECO:0000313" key="7">
    <source>
        <dbReference type="Proteomes" id="UP000049983"/>
    </source>
</evidence>
<evidence type="ECO:0000256" key="4">
    <source>
        <dbReference type="ARBA" id="ARBA00023163"/>
    </source>
</evidence>
<reference evidence="7" key="1">
    <citation type="submission" date="2015-07" db="EMBL/GenBank/DDBJ databases">
        <authorList>
            <person name="Rodrigo-Torres Lidia"/>
            <person name="Arahal R.David."/>
        </authorList>
    </citation>
    <scope>NUCLEOTIDE SEQUENCE [LARGE SCALE GENOMIC DNA]</scope>
    <source>
        <strain evidence="7">CECT 5096</strain>
    </source>
</reference>
<keyword evidence="2" id="KW-0805">Transcription regulation</keyword>
<dbReference type="OrthoDB" id="9804958at2"/>
<evidence type="ECO:0000256" key="3">
    <source>
        <dbReference type="ARBA" id="ARBA00023125"/>
    </source>
</evidence>
<dbReference type="GeneID" id="97671085"/>
<dbReference type="SUPFAM" id="SSF46785">
    <property type="entry name" value="Winged helix' DNA-binding domain"/>
    <property type="match status" value="1"/>
</dbReference>
<dbReference type="InterPro" id="IPR000847">
    <property type="entry name" value="LysR_HTH_N"/>
</dbReference>
<dbReference type="PANTHER" id="PTHR30537">
    <property type="entry name" value="HTH-TYPE TRANSCRIPTIONAL REGULATOR"/>
    <property type="match status" value="1"/>
</dbReference>
<evidence type="ECO:0000259" key="5">
    <source>
        <dbReference type="PROSITE" id="PS50931"/>
    </source>
</evidence>
<evidence type="ECO:0000256" key="2">
    <source>
        <dbReference type="ARBA" id="ARBA00023015"/>
    </source>
</evidence>
<gene>
    <name evidence="6" type="primary">gcvA_16</name>
    <name evidence="6" type="ORF">LA5096_03753</name>
</gene>
<dbReference type="FunFam" id="1.10.10.10:FF:000001">
    <property type="entry name" value="LysR family transcriptional regulator"/>
    <property type="match status" value="1"/>
</dbReference>
<dbReference type="RefSeq" id="WP_055111808.1">
    <property type="nucleotide sequence ID" value="NZ_CXWA01000005.1"/>
</dbReference>
<dbReference type="PANTHER" id="PTHR30537:SF74">
    <property type="entry name" value="HTH-TYPE TRANSCRIPTIONAL REGULATOR TRPI"/>
    <property type="match status" value="1"/>
</dbReference>
<sequence length="302" mass="33091">MRNLRKNIPSPKALIAFEAAARHQNFTAAAEELLITQAAVTYQIQKLEQGLGTALFTRSHRRIDLTWAGERLLSAVSHGLGHIAEAAYQIRKASEGRTLTVAANGAVSFYWLRERALNFQIENPGVGLRLMTGEQDDIENPGSGIDLAIRHGSGDWPGLEASLLFDEVAVPVCSPDYLARNGPFNQPADLKKARLLQLEPLSPDWITWEAWFSLRSVEYDRPQPPETVTFNSYPILLEAAIAGQGIALGGLNVIATVLKEGRLVQMDDQPHHTGLGYYLVQAVNKPRGEASVGFAKFLVASL</sequence>
<dbReference type="InterPro" id="IPR036390">
    <property type="entry name" value="WH_DNA-bd_sf"/>
</dbReference>
<evidence type="ECO:0000256" key="1">
    <source>
        <dbReference type="ARBA" id="ARBA00009437"/>
    </source>
</evidence>
<dbReference type="InterPro" id="IPR036388">
    <property type="entry name" value="WH-like_DNA-bd_sf"/>
</dbReference>
<dbReference type="AlphaFoldDB" id="A0A0M6ZEL8"/>
<feature type="domain" description="HTH lysR-type" evidence="5">
    <location>
        <begin position="9"/>
        <end position="66"/>
    </location>
</feature>
<dbReference type="Pfam" id="PF03466">
    <property type="entry name" value="LysR_substrate"/>
    <property type="match status" value="1"/>
</dbReference>
<protein>
    <submittedName>
        <fullName evidence="6">Gcv operon activator</fullName>
    </submittedName>
</protein>
<dbReference type="GO" id="GO:0006351">
    <property type="term" value="P:DNA-templated transcription"/>
    <property type="evidence" value="ECO:0007669"/>
    <property type="project" value="TreeGrafter"/>
</dbReference>
<dbReference type="STRING" id="311410.LA5095_00613"/>
<dbReference type="PRINTS" id="PR00039">
    <property type="entry name" value="HTHLYSR"/>
</dbReference>
<dbReference type="GO" id="GO:0043565">
    <property type="term" value="F:sequence-specific DNA binding"/>
    <property type="evidence" value="ECO:0007669"/>
    <property type="project" value="TreeGrafter"/>
</dbReference>
<dbReference type="Gene3D" id="1.10.10.10">
    <property type="entry name" value="Winged helix-like DNA-binding domain superfamily/Winged helix DNA-binding domain"/>
    <property type="match status" value="1"/>
</dbReference>
<keyword evidence="4" id="KW-0804">Transcription</keyword>
<accession>A0A0M6ZEL8</accession>
<name>A0A0M6ZEL8_9HYPH</name>
<proteinExistence type="inferred from homology"/>
<dbReference type="PROSITE" id="PS50931">
    <property type="entry name" value="HTH_LYSR"/>
    <property type="match status" value="1"/>
</dbReference>
<comment type="similarity">
    <text evidence="1">Belongs to the LysR transcriptional regulatory family.</text>
</comment>
<dbReference type="Proteomes" id="UP000049983">
    <property type="component" value="Unassembled WGS sequence"/>
</dbReference>
<keyword evidence="7" id="KW-1185">Reference proteome</keyword>
<dbReference type="InterPro" id="IPR058163">
    <property type="entry name" value="LysR-type_TF_proteobact-type"/>
</dbReference>
<dbReference type="Pfam" id="PF00126">
    <property type="entry name" value="HTH_1"/>
    <property type="match status" value="1"/>
</dbReference>
<dbReference type="GO" id="GO:0003700">
    <property type="term" value="F:DNA-binding transcription factor activity"/>
    <property type="evidence" value="ECO:0007669"/>
    <property type="project" value="InterPro"/>
</dbReference>
<dbReference type="InterPro" id="IPR005119">
    <property type="entry name" value="LysR_subst-bd"/>
</dbReference>
<dbReference type="EMBL" id="CXWC01000011">
    <property type="protein sequence ID" value="CTQ73684.1"/>
    <property type="molecule type" value="Genomic_DNA"/>
</dbReference>
<dbReference type="Gene3D" id="3.40.190.10">
    <property type="entry name" value="Periplasmic binding protein-like II"/>
    <property type="match status" value="2"/>
</dbReference>